<dbReference type="EMBL" id="RQTE01000249">
    <property type="protein sequence ID" value="RZI00608.1"/>
    <property type="molecule type" value="Genomic_DNA"/>
</dbReference>
<dbReference type="SUPFAM" id="SSF63380">
    <property type="entry name" value="Riboflavin synthase domain-like"/>
    <property type="match status" value="1"/>
</dbReference>
<comment type="catalytic activity">
    <reaction evidence="11">
        <text>2 nitric oxide + NADPH + 2 O2 = 2 nitrate + NADP(+) + H(+)</text>
        <dbReference type="Rhea" id="RHEA:19465"/>
        <dbReference type="ChEBI" id="CHEBI:15378"/>
        <dbReference type="ChEBI" id="CHEBI:15379"/>
        <dbReference type="ChEBI" id="CHEBI:16480"/>
        <dbReference type="ChEBI" id="CHEBI:17632"/>
        <dbReference type="ChEBI" id="CHEBI:57783"/>
        <dbReference type="ChEBI" id="CHEBI:58349"/>
        <dbReference type="EC" id="1.14.12.17"/>
    </reaction>
</comment>
<dbReference type="InterPro" id="IPR009050">
    <property type="entry name" value="Globin-like_sf"/>
</dbReference>
<dbReference type="GO" id="GO:0020037">
    <property type="term" value="F:heme binding"/>
    <property type="evidence" value="ECO:0007669"/>
    <property type="project" value="InterPro"/>
</dbReference>
<evidence type="ECO:0000313" key="17">
    <source>
        <dbReference type="Proteomes" id="UP000293854"/>
    </source>
</evidence>
<evidence type="ECO:0000256" key="5">
    <source>
        <dbReference type="ARBA" id="ARBA00022621"/>
    </source>
</evidence>
<dbReference type="GO" id="GO:0071500">
    <property type="term" value="P:cellular response to nitrosative stress"/>
    <property type="evidence" value="ECO:0007669"/>
    <property type="project" value="TreeGrafter"/>
</dbReference>
<dbReference type="GO" id="GO:0046210">
    <property type="term" value="P:nitric oxide catabolic process"/>
    <property type="evidence" value="ECO:0007669"/>
    <property type="project" value="TreeGrafter"/>
</dbReference>
<dbReference type="Proteomes" id="UP000293854">
    <property type="component" value="Unassembled WGS sequence"/>
</dbReference>
<gene>
    <name evidence="16" type="ORF">EIG99_11055</name>
    <name evidence="15" type="ORF">I6J05_01405</name>
</gene>
<protein>
    <recommendedName>
        <fullName evidence="3">nitric oxide dioxygenase</fullName>
        <ecNumber evidence="3">1.14.12.17</ecNumber>
    </recommendedName>
</protein>
<dbReference type="InterPro" id="IPR008333">
    <property type="entry name" value="Cbr1-like_FAD-bd_dom"/>
</dbReference>
<comment type="cofactor">
    <cofactor evidence="1">
        <name>heme b</name>
        <dbReference type="ChEBI" id="CHEBI:60344"/>
    </cofactor>
</comment>
<dbReference type="GO" id="GO:0046872">
    <property type="term" value="F:metal ion binding"/>
    <property type="evidence" value="ECO:0007669"/>
    <property type="project" value="UniProtKB-KW"/>
</dbReference>
<feature type="domain" description="FAD-binding FR-type" evidence="14">
    <location>
        <begin position="147"/>
        <end position="254"/>
    </location>
</feature>
<dbReference type="Pfam" id="PF00175">
    <property type="entry name" value="NAD_binding_1"/>
    <property type="match status" value="1"/>
</dbReference>
<keyword evidence="6" id="KW-0479">Metal-binding</keyword>
<evidence type="ECO:0000259" key="14">
    <source>
        <dbReference type="PROSITE" id="PS51384"/>
    </source>
</evidence>
<dbReference type="GeneID" id="93727074"/>
<dbReference type="Pfam" id="PF00042">
    <property type="entry name" value="Globin"/>
    <property type="match status" value="1"/>
</dbReference>
<evidence type="ECO:0000256" key="11">
    <source>
        <dbReference type="ARBA" id="ARBA00049433"/>
    </source>
</evidence>
<keyword evidence="8" id="KW-0408">Iron</keyword>
<evidence type="ECO:0000256" key="9">
    <source>
        <dbReference type="ARBA" id="ARBA00023027"/>
    </source>
</evidence>
<dbReference type="SUPFAM" id="SSF46458">
    <property type="entry name" value="Globin-like"/>
    <property type="match status" value="1"/>
</dbReference>
<dbReference type="OrthoDB" id="9801223at2"/>
<keyword evidence="4 12" id="KW-0349">Heme</keyword>
<dbReference type="PROSITE" id="PS51384">
    <property type="entry name" value="FAD_FR"/>
    <property type="match status" value="1"/>
</dbReference>
<evidence type="ECO:0000313" key="16">
    <source>
        <dbReference type="EMBL" id="RZI00608.1"/>
    </source>
</evidence>
<evidence type="ECO:0000256" key="10">
    <source>
        <dbReference type="ARBA" id="ARBA00048649"/>
    </source>
</evidence>
<evidence type="ECO:0000256" key="1">
    <source>
        <dbReference type="ARBA" id="ARBA00001970"/>
    </source>
</evidence>
<dbReference type="PANTHER" id="PTHR43396">
    <property type="entry name" value="FLAVOHEMOPROTEIN"/>
    <property type="match status" value="1"/>
</dbReference>
<accession>A0A143P9L5</accession>
<keyword evidence="16" id="KW-0560">Oxidoreductase</keyword>
<evidence type="ECO:0000256" key="6">
    <source>
        <dbReference type="ARBA" id="ARBA00022723"/>
    </source>
</evidence>
<dbReference type="Pfam" id="PF00970">
    <property type="entry name" value="FAD_binding_6"/>
    <property type="match status" value="1"/>
</dbReference>
<evidence type="ECO:0000256" key="4">
    <source>
        <dbReference type="ARBA" id="ARBA00022617"/>
    </source>
</evidence>
<name>A0A143P9L5_9STAP</name>
<dbReference type="FunFam" id="1.10.490.10:FF:000003">
    <property type="entry name" value="Flavohemoprotein"/>
    <property type="match status" value="1"/>
</dbReference>
<keyword evidence="12" id="KW-0813">Transport</keyword>
<dbReference type="Proteomes" id="UP000595942">
    <property type="component" value="Chromosome"/>
</dbReference>
<dbReference type="InterPro" id="IPR039261">
    <property type="entry name" value="FNR_nucleotide-bd"/>
</dbReference>
<dbReference type="GO" id="GO:0008941">
    <property type="term" value="F:nitric oxide dioxygenase NAD(P)H activity"/>
    <property type="evidence" value="ECO:0007669"/>
    <property type="project" value="UniProtKB-EC"/>
</dbReference>
<keyword evidence="9" id="KW-0520">NAD</keyword>
<dbReference type="EC" id="1.14.12.17" evidence="3"/>
<proteinExistence type="inferred from homology"/>
<dbReference type="AlphaFoldDB" id="A0A143P9L5"/>
<dbReference type="PANTHER" id="PTHR43396:SF3">
    <property type="entry name" value="FLAVOHEMOPROTEIN"/>
    <property type="match status" value="1"/>
</dbReference>
<feature type="domain" description="Globin" evidence="13">
    <location>
        <begin position="1"/>
        <end position="138"/>
    </location>
</feature>
<evidence type="ECO:0000256" key="3">
    <source>
        <dbReference type="ARBA" id="ARBA00012229"/>
    </source>
</evidence>
<dbReference type="KEGG" id="scv:A4G25_04285"/>
<reference evidence="15 18" key="2">
    <citation type="submission" date="2021-01" db="EMBL/GenBank/DDBJ databases">
        <title>FDA dAtabase for Regulatory Grade micrObial Sequences (FDA-ARGOS): Supporting development and validation of Infectious Disease Dx tests.</title>
        <authorList>
            <person name="Sproer C."/>
            <person name="Gronow S."/>
            <person name="Severitt S."/>
            <person name="Schroder I."/>
            <person name="Tallon L."/>
            <person name="Sadzewicz L."/>
            <person name="Zhao X."/>
            <person name="Boylan J."/>
            <person name="Ott S."/>
            <person name="Bowen H."/>
            <person name="Vavikolanu K."/>
            <person name="Mehta A."/>
            <person name="Aluvathingal J."/>
            <person name="Nadendla S."/>
            <person name="Lowell S."/>
            <person name="Myers T."/>
            <person name="Yan Y."/>
            <person name="Sichtig H."/>
        </authorList>
    </citation>
    <scope>NUCLEOTIDE SEQUENCE [LARGE SCALE GENOMIC DNA]</scope>
    <source>
        <strain evidence="15 18">FDAARGOS_1148</strain>
    </source>
</reference>
<keyword evidence="5 12" id="KW-0561">Oxygen transport</keyword>
<dbReference type="InterPro" id="IPR017938">
    <property type="entry name" value="Riboflavin_synthase-like_b-brl"/>
</dbReference>
<comment type="catalytic activity">
    <reaction evidence="10">
        <text>2 nitric oxide + NADH + 2 O2 = 2 nitrate + NAD(+) + H(+)</text>
        <dbReference type="Rhea" id="RHEA:19469"/>
        <dbReference type="ChEBI" id="CHEBI:15378"/>
        <dbReference type="ChEBI" id="CHEBI:15379"/>
        <dbReference type="ChEBI" id="CHEBI:16480"/>
        <dbReference type="ChEBI" id="CHEBI:17632"/>
        <dbReference type="ChEBI" id="CHEBI:57540"/>
        <dbReference type="ChEBI" id="CHEBI:57945"/>
        <dbReference type="EC" id="1.14.12.17"/>
    </reaction>
</comment>
<dbReference type="Gene3D" id="1.10.490.10">
    <property type="entry name" value="Globins"/>
    <property type="match status" value="1"/>
</dbReference>
<sequence length="382" mass="42903">MLTEQEKDIITKTVPVLQDKGVEITSFFYNRMFNEHPELRNMFNQTNQKKGLQSTALAQTVLAAAANIENLGSIMPVVREIAYKHCALQVPPAGYKIVGDNLIAAIMEVLGLEEEDPIIQAWINAYWEIADVFIEVEKEMYSDMLWDGFQPFKITNIENVASDIKAFTVSSDEYDLSQFIPGQYITVDVSSEKLPYRAKRHYSIVGGDNDTLTFAVKRDVTEDNEGEVSTILHDELKVGDDINLTAPVGAFRLHEESKPQLFLGSGIGVTPLVSMFEAAVEGDAESVQFIHNTRNVSDVPFAERLANFAAEYDNAEYTLHDKEAEGYITKEDLKPYVSDDTQIYICGGISFLKSIVNELYELGVDKSRIHFETFIPRLSVEV</sequence>
<evidence type="ECO:0000256" key="12">
    <source>
        <dbReference type="RuleBase" id="RU000356"/>
    </source>
</evidence>
<dbReference type="PROSITE" id="PS01033">
    <property type="entry name" value="GLOBIN"/>
    <property type="match status" value="1"/>
</dbReference>
<dbReference type="InterPro" id="IPR001433">
    <property type="entry name" value="OxRdtase_FAD/NAD-bd"/>
</dbReference>
<dbReference type="SUPFAM" id="SSF52343">
    <property type="entry name" value="Ferredoxin reductase-like, C-terminal NADP-linked domain"/>
    <property type="match status" value="1"/>
</dbReference>
<evidence type="ECO:0000259" key="13">
    <source>
        <dbReference type="PROSITE" id="PS01033"/>
    </source>
</evidence>
<dbReference type="Gene3D" id="2.40.30.10">
    <property type="entry name" value="Translation factors"/>
    <property type="match status" value="1"/>
</dbReference>
<dbReference type="RefSeq" id="WP_047132933.1">
    <property type="nucleotide sequence ID" value="NZ_CP015114.1"/>
</dbReference>
<dbReference type="CDD" id="cd06184">
    <property type="entry name" value="flavohem_like_fad_nad_binding"/>
    <property type="match status" value="1"/>
</dbReference>
<dbReference type="InterPro" id="IPR012292">
    <property type="entry name" value="Globin/Proto"/>
</dbReference>
<dbReference type="GO" id="GO:0005344">
    <property type="term" value="F:oxygen carrier activity"/>
    <property type="evidence" value="ECO:0007669"/>
    <property type="project" value="UniProtKB-KW"/>
</dbReference>
<evidence type="ECO:0000256" key="7">
    <source>
        <dbReference type="ARBA" id="ARBA00022857"/>
    </source>
</evidence>
<reference evidence="16 17" key="1">
    <citation type="submission" date="2018-11" db="EMBL/GenBank/DDBJ databases">
        <title>Genomic profiling of Staphylococcus species from a Poultry farm system in KwaZulu-Natal, South Africa.</title>
        <authorList>
            <person name="Amoako D.G."/>
            <person name="Somboro A.M."/>
            <person name="Abia A.L.K."/>
            <person name="Bester L.A."/>
            <person name="Essack S.Y."/>
        </authorList>
    </citation>
    <scope>NUCLEOTIDE SEQUENCE [LARGE SCALE GENOMIC DNA]</scope>
    <source>
        <strain evidence="16 17">SA11</strain>
    </source>
</reference>
<evidence type="ECO:0000313" key="18">
    <source>
        <dbReference type="Proteomes" id="UP000595942"/>
    </source>
</evidence>
<organism evidence="16 17">
    <name type="scientific">Staphylococcus condimenti</name>
    <dbReference type="NCBI Taxonomy" id="70255"/>
    <lineage>
        <taxon>Bacteria</taxon>
        <taxon>Bacillati</taxon>
        <taxon>Bacillota</taxon>
        <taxon>Bacilli</taxon>
        <taxon>Bacillales</taxon>
        <taxon>Staphylococcaceae</taxon>
        <taxon>Staphylococcus</taxon>
    </lineage>
</organism>
<dbReference type="Gene3D" id="3.40.50.80">
    <property type="entry name" value="Nucleotide-binding domain of ferredoxin-NADP reductase (FNR) module"/>
    <property type="match status" value="1"/>
</dbReference>
<dbReference type="EMBL" id="CP068073">
    <property type="protein sequence ID" value="QQS83003.1"/>
    <property type="molecule type" value="Genomic_DNA"/>
</dbReference>
<comment type="similarity">
    <text evidence="12">Belongs to the globin family.</text>
</comment>
<keyword evidence="18" id="KW-1185">Reference proteome</keyword>
<dbReference type="CDD" id="cd14777">
    <property type="entry name" value="Yhb1-globin-like"/>
    <property type="match status" value="1"/>
</dbReference>
<evidence type="ECO:0000313" key="15">
    <source>
        <dbReference type="EMBL" id="QQS83003.1"/>
    </source>
</evidence>
<keyword evidence="7" id="KW-0521">NADP</keyword>
<keyword evidence="16" id="KW-0223">Dioxygenase</keyword>
<dbReference type="GO" id="GO:0019825">
    <property type="term" value="F:oxygen binding"/>
    <property type="evidence" value="ECO:0007669"/>
    <property type="project" value="InterPro"/>
</dbReference>
<dbReference type="PRINTS" id="PR00409">
    <property type="entry name" value="PHDIOXRDTASE"/>
</dbReference>
<dbReference type="InterPro" id="IPR000971">
    <property type="entry name" value="Globin"/>
</dbReference>
<dbReference type="GO" id="GO:0071949">
    <property type="term" value="F:FAD binding"/>
    <property type="evidence" value="ECO:0007669"/>
    <property type="project" value="TreeGrafter"/>
</dbReference>
<comment type="similarity">
    <text evidence="2">In the C-terminal section; belongs to the flavoprotein pyridine nucleotide cytochrome reductase family.</text>
</comment>
<evidence type="ECO:0000256" key="2">
    <source>
        <dbReference type="ARBA" id="ARBA00006401"/>
    </source>
</evidence>
<dbReference type="InterPro" id="IPR017927">
    <property type="entry name" value="FAD-bd_FR_type"/>
</dbReference>
<evidence type="ECO:0000256" key="8">
    <source>
        <dbReference type="ARBA" id="ARBA00023004"/>
    </source>
</evidence>